<name>A0A6A6RUV7_9PLEO</name>
<feature type="region of interest" description="Disordered" evidence="1">
    <location>
        <begin position="115"/>
        <end position="151"/>
    </location>
</feature>
<reference evidence="2" key="1">
    <citation type="journal article" date="2020" name="Stud. Mycol.">
        <title>101 Dothideomycetes genomes: a test case for predicting lifestyles and emergence of pathogens.</title>
        <authorList>
            <person name="Haridas S."/>
            <person name="Albert R."/>
            <person name="Binder M."/>
            <person name="Bloem J."/>
            <person name="Labutti K."/>
            <person name="Salamov A."/>
            <person name="Andreopoulos B."/>
            <person name="Baker S."/>
            <person name="Barry K."/>
            <person name="Bills G."/>
            <person name="Bluhm B."/>
            <person name="Cannon C."/>
            <person name="Castanera R."/>
            <person name="Culley D."/>
            <person name="Daum C."/>
            <person name="Ezra D."/>
            <person name="Gonzalez J."/>
            <person name="Henrissat B."/>
            <person name="Kuo A."/>
            <person name="Liang C."/>
            <person name="Lipzen A."/>
            <person name="Lutzoni F."/>
            <person name="Magnuson J."/>
            <person name="Mondo S."/>
            <person name="Nolan M."/>
            <person name="Ohm R."/>
            <person name="Pangilinan J."/>
            <person name="Park H.-J."/>
            <person name="Ramirez L."/>
            <person name="Alfaro M."/>
            <person name="Sun H."/>
            <person name="Tritt A."/>
            <person name="Yoshinaga Y."/>
            <person name="Zwiers L.-H."/>
            <person name="Turgeon B."/>
            <person name="Goodwin S."/>
            <person name="Spatafora J."/>
            <person name="Crous P."/>
            <person name="Grigoriev I."/>
        </authorList>
    </citation>
    <scope>NUCLEOTIDE SEQUENCE</scope>
    <source>
        <strain evidence="2">CBS 473.64</strain>
    </source>
</reference>
<dbReference type="Proteomes" id="UP000799753">
    <property type="component" value="Unassembled WGS sequence"/>
</dbReference>
<protein>
    <submittedName>
        <fullName evidence="2">Uncharacterized protein</fullName>
    </submittedName>
</protein>
<dbReference type="OrthoDB" id="3932796at2759"/>
<gene>
    <name evidence="2" type="ORF">P280DRAFT_530140</name>
</gene>
<dbReference type="AlphaFoldDB" id="A0A6A6RUV7"/>
<dbReference type="EMBL" id="MU006792">
    <property type="protein sequence ID" value="KAF2637784.1"/>
    <property type="molecule type" value="Genomic_DNA"/>
</dbReference>
<sequence length="386" mass="42870">MDSRSHTPDAVVNWLRDVRIVDSDSDAQQLSQHHDLGQADKTTPSTPLSRETMPHSYDEVSPTDTAFSSTNKVFDSPVRPLHFSSSPRSSSLVRKYDYDSNTNDYDYGSGYAETVASSLSHEEHAHSDAEDDGDGEETCVPQSETGREDPDTIVLAARKAEDGEDCAYNSDIEDRVSVSHGSHIPKDDETHLTRQTPKLATSALNTNNTTNNNIPIITLLTTPTAAVCPWSSYPPWPTPPPTPHLIFLQSCYQCILADLPCSRTPPSCTRCIRNGCADECLLQRRMLSWELRDGYEGLLGGVPVLVKLEGTDERAWERKVRLGIMLVERWRESAARRNWVLPRWWWGEGGRRDGGVGSVAVEGFGGWHLGAGMGRVRFEEVRLGAF</sequence>
<evidence type="ECO:0000313" key="2">
    <source>
        <dbReference type="EMBL" id="KAF2637784.1"/>
    </source>
</evidence>
<keyword evidence="3" id="KW-1185">Reference proteome</keyword>
<feature type="compositionally biased region" description="Polar residues" evidence="1">
    <location>
        <begin position="40"/>
        <end position="49"/>
    </location>
</feature>
<evidence type="ECO:0000256" key="1">
    <source>
        <dbReference type="SAM" id="MobiDB-lite"/>
    </source>
</evidence>
<proteinExistence type="predicted"/>
<organism evidence="2 3">
    <name type="scientific">Massarina eburnea CBS 473.64</name>
    <dbReference type="NCBI Taxonomy" id="1395130"/>
    <lineage>
        <taxon>Eukaryota</taxon>
        <taxon>Fungi</taxon>
        <taxon>Dikarya</taxon>
        <taxon>Ascomycota</taxon>
        <taxon>Pezizomycotina</taxon>
        <taxon>Dothideomycetes</taxon>
        <taxon>Pleosporomycetidae</taxon>
        <taxon>Pleosporales</taxon>
        <taxon>Massarineae</taxon>
        <taxon>Massarinaceae</taxon>
        <taxon>Massarina</taxon>
    </lineage>
</organism>
<accession>A0A6A6RUV7</accession>
<feature type="compositionally biased region" description="Polar residues" evidence="1">
    <location>
        <begin position="62"/>
        <end position="73"/>
    </location>
</feature>
<feature type="region of interest" description="Disordered" evidence="1">
    <location>
        <begin position="25"/>
        <end position="92"/>
    </location>
</feature>
<evidence type="ECO:0000313" key="3">
    <source>
        <dbReference type="Proteomes" id="UP000799753"/>
    </source>
</evidence>